<keyword evidence="2" id="KW-1185">Reference proteome</keyword>
<accession>A0A250VQZ2</accession>
<dbReference type="EMBL" id="BDQI01000027">
    <property type="protein sequence ID" value="GAX56565.1"/>
    <property type="molecule type" value="Genomic_DNA"/>
</dbReference>
<name>A0A250VQZ2_STROL</name>
<protein>
    <submittedName>
        <fullName evidence="1">Uncharacterized protein</fullName>
    </submittedName>
</protein>
<gene>
    <name evidence="1" type="ORF">SO3561_08133</name>
</gene>
<dbReference type="RefSeq" id="WP_159064460.1">
    <property type="nucleotide sequence ID" value="NZ_BDQI01000027.1"/>
</dbReference>
<reference evidence="2" key="1">
    <citation type="submission" date="2017-05" db="EMBL/GenBank/DDBJ databases">
        <title>Streptomyces olivochromogenes NBRC 3561 whole genome shotgun sequence.</title>
        <authorList>
            <person name="Dohra H."/>
            <person name="Kodani S."/>
        </authorList>
    </citation>
    <scope>NUCLEOTIDE SEQUENCE [LARGE SCALE GENOMIC DNA]</scope>
    <source>
        <strain evidence="2">NBRC 3561</strain>
    </source>
</reference>
<sequence length="48" mass="5297">MPYADGEAVANIFIERVTPEELGGLTKAMLEITCKYDPELAAELLTRL</sequence>
<dbReference type="Proteomes" id="UP000217446">
    <property type="component" value="Unassembled WGS sequence"/>
</dbReference>
<organism evidence="1 2">
    <name type="scientific">Streptomyces olivochromogenes</name>
    <dbReference type="NCBI Taxonomy" id="1963"/>
    <lineage>
        <taxon>Bacteria</taxon>
        <taxon>Bacillati</taxon>
        <taxon>Actinomycetota</taxon>
        <taxon>Actinomycetes</taxon>
        <taxon>Kitasatosporales</taxon>
        <taxon>Streptomycetaceae</taxon>
        <taxon>Streptomyces</taxon>
    </lineage>
</organism>
<proteinExistence type="predicted"/>
<comment type="caution">
    <text evidence="1">The sequence shown here is derived from an EMBL/GenBank/DDBJ whole genome shotgun (WGS) entry which is preliminary data.</text>
</comment>
<dbReference type="AlphaFoldDB" id="A0A250VQZ2"/>
<evidence type="ECO:0000313" key="2">
    <source>
        <dbReference type="Proteomes" id="UP000217446"/>
    </source>
</evidence>
<evidence type="ECO:0000313" key="1">
    <source>
        <dbReference type="EMBL" id="GAX56565.1"/>
    </source>
</evidence>